<evidence type="ECO:0000313" key="1">
    <source>
        <dbReference type="EMBL" id="AWD63225.1"/>
    </source>
</evidence>
<reference evidence="1 2" key="1">
    <citation type="submission" date="2018-03" db="EMBL/GenBank/DDBJ databases">
        <title>Complete Genome Sequence of the Chinese traditional Highland Barley wine Isolate Lactobacillus reuteri WHH1689.</title>
        <authorList>
            <person name="Chen S."/>
            <person name="Chen L."/>
            <person name="Chen L."/>
            <person name="Li Y."/>
        </authorList>
    </citation>
    <scope>NUCLEOTIDE SEQUENCE [LARGE SCALE GENOMIC DNA]</scope>
    <source>
        <strain evidence="1 2">WHH1689</strain>
    </source>
</reference>
<organism evidence="1 2">
    <name type="scientific">Limosilactobacillus reuteri</name>
    <name type="common">Lactobacillus reuteri</name>
    <dbReference type="NCBI Taxonomy" id="1598"/>
    <lineage>
        <taxon>Bacteria</taxon>
        <taxon>Bacillati</taxon>
        <taxon>Bacillota</taxon>
        <taxon>Bacilli</taxon>
        <taxon>Lactobacillales</taxon>
        <taxon>Lactobacillaceae</taxon>
        <taxon>Limosilactobacillus</taxon>
    </lineage>
</organism>
<dbReference type="EMBL" id="CP027805">
    <property type="protein sequence ID" value="AWD63225.1"/>
    <property type="molecule type" value="Genomic_DNA"/>
</dbReference>
<proteinExistence type="predicted"/>
<evidence type="ECO:0000313" key="2">
    <source>
        <dbReference type="Proteomes" id="UP000244369"/>
    </source>
</evidence>
<gene>
    <name evidence="1" type="ORF">LWHH1689_1944</name>
</gene>
<dbReference type="InterPro" id="IPR036291">
    <property type="entry name" value="NAD(P)-bd_dom_sf"/>
</dbReference>
<dbReference type="InterPro" id="IPR002347">
    <property type="entry name" value="SDR_fam"/>
</dbReference>
<dbReference type="AlphaFoldDB" id="A0A2S1ETH0"/>
<dbReference type="Proteomes" id="UP000244369">
    <property type="component" value="Chromosome"/>
</dbReference>
<protein>
    <submittedName>
        <fullName evidence="1">3-beta-hydroxysteroid dehydrogenase</fullName>
    </submittedName>
</protein>
<dbReference type="Pfam" id="PF00106">
    <property type="entry name" value="adh_short"/>
    <property type="match status" value="1"/>
</dbReference>
<dbReference type="Gene3D" id="3.40.50.720">
    <property type="entry name" value="NAD(P)-binding Rossmann-like Domain"/>
    <property type="match status" value="1"/>
</dbReference>
<accession>A0A2S1ETH0</accession>
<dbReference type="SUPFAM" id="SSF51735">
    <property type="entry name" value="NAD(P)-binding Rossmann-fold domains"/>
    <property type="match status" value="1"/>
</dbReference>
<sequence>MVNNAEIAEYADVEKITAEIWDKTIAVNLTGTMWGTKLGIENNEEQRGKEFDHQYVIHMKD</sequence>
<name>A0A2S1ETH0_LIMRT</name>